<evidence type="ECO:0000313" key="5">
    <source>
        <dbReference type="Proteomes" id="UP000567922"/>
    </source>
</evidence>
<name>A0A839RWN1_9ACTN</name>
<keyword evidence="5" id="KW-1185">Reference proteome</keyword>
<feature type="transmembrane region" description="Helical" evidence="2">
    <location>
        <begin position="583"/>
        <end position="606"/>
    </location>
</feature>
<dbReference type="PANTHER" id="PTHR47372">
    <property type="entry name" value="DAUER UP-REGULATED-RELATED"/>
    <property type="match status" value="1"/>
</dbReference>
<organism evidence="4 5">
    <name type="scientific">Hoyosella altamirensis</name>
    <dbReference type="NCBI Taxonomy" id="616997"/>
    <lineage>
        <taxon>Bacteria</taxon>
        <taxon>Bacillati</taxon>
        <taxon>Actinomycetota</taxon>
        <taxon>Actinomycetes</taxon>
        <taxon>Mycobacteriales</taxon>
        <taxon>Hoyosellaceae</taxon>
        <taxon>Hoyosella</taxon>
    </lineage>
</organism>
<dbReference type="Proteomes" id="UP000567922">
    <property type="component" value="Unassembled WGS sequence"/>
</dbReference>
<dbReference type="InterPro" id="IPR010090">
    <property type="entry name" value="Phage_tape_meas"/>
</dbReference>
<evidence type="ECO:0000259" key="3">
    <source>
        <dbReference type="Pfam" id="PF10145"/>
    </source>
</evidence>
<reference evidence="4 5" key="1">
    <citation type="submission" date="2020-08" db="EMBL/GenBank/DDBJ databases">
        <title>Sequencing the genomes of 1000 actinobacteria strains.</title>
        <authorList>
            <person name="Klenk H.-P."/>
        </authorList>
    </citation>
    <scope>NUCLEOTIDE SEQUENCE [LARGE SCALE GENOMIC DNA]</scope>
    <source>
        <strain evidence="4 5">DSM 45258</strain>
    </source>
</reference>
<feature type="compositionally biased region" description="Basic and acidic residues" evidence="1">
    <location>
        <begin position="99"/>
        <end position="111"/>
    </location>
</feature>
<dbReference type="EMBL" id="JACHWS010000008">
    <property type="protein sequence ID" value="MBB3040151.1"/>
    <property type="molecule type" value="Genomic_DNA"/>
</dbReference>
<feature type="region of interest" description="Disordered" evidence="1">
    <location>
        <begin position="85"/>
        <end position="156"/>
    </location>
</feature>
<accession>A0A839RWN1</accession>
<evidence type="ECO:0000313" key="4">
    <source>
        <dbReference type="EMBL" id="MBB3040151.1"/>
    </source>
</evidence>
<gene>
    <name evidence="4" type="ORF">FHU29_004646</name>
</gene>
<keyword evidence="2" id="KW-0472">Membrane</keyword>
<dbReference type="AlphaFoldDB" id="A0A839RWN1"/>
<feature type="region of interest" description="Disordered" evidence="1">
    <location>
        <begin position="56"/>
        <end position="75"/>
    </location>
</feature>
<protein>
    <submittedName>
        <fullName evidence="4">TP901 family phage tail tape measure protein</fullName>
    </submittedName>
</protein>
<feature type="compositionally biased region" description="Basic and acidic residues" evidence="1">
    <location>
        <begin position="118"/>
        <end position="139"/>
    </location>
</feature>
<evidence type="ECO:0000256" key="1">
    <source>
        <dbReference type="SAM" id="MobiDB-lite"/>
    </source>
</evidence>
<keyword evidence="2" id="KW-1133">Transmembrane helix</keyword>
<dbReference type="PANTHER" id="PTHR47372:SF11">
    <property type="entry name" value="RE19971P"/>
    <property type="match status" value="1"/>
</dbReference>
<keyword evidence="2" id="KW-0812">Transmembrane</keyword>
<feature type="transmembrane region" description="Helical" evidence="2">
    <location>
        <begin position="552"/>
        <end position="571"/>
    </location>
</feature>
<comment type="caution">
    <text evidence="4">The sequence shown here is derived from an EMBL/GenBank/DDBJ whole genome shotgun (WGS) entry which is preliminary data.</text>
</comment>
<proteinExistence type="predicted"/>
<feature type="transmembrane region" description="Helical" evidence="2">
    <location>
        <begin position="626"/>
        <end position="648"/>
    </location>
</feature>
<sequence>MTTATSEAVWLPVLPSFKDFGGMLKKEGTKAGRSAGEDVAKAMADGIEKSKAAVEKASEAAQKAHDRVADSAGKVRVAEERLAEVRANPKASAAQIAQAEERLASERRKNEQASAAAERADDKLAGAKDKLTKAQKDATDSASDQSKATGDLQAAQEKAAQASSDLEKAQTALKVGLAAAGAAAVAAGAALIKVGSDFDEAYRTIRVGTGATGEALEGLQESAKNVGATVPNAFGDVAASLADLNTRLGFTGEPLEHLTRQFLELENLTGTAVNIESVSGALNAFGVDAEDAGGVMDSLFQISQATGVGVNDLAEAARKGGPALREFGFDLGESAALAGMLDKAGLDVNRTFRGMSTAMSQLAKDGKDPQEAFWETTDAIQGLIEAGDRGAAIDMASGIFGTQGAQQFIEAVENGALSIDDFQSAIGASDDTILGLADETRTLSEEWQIFKNQALMAIEPVATKVFNLLRDGAKWIMTNVVPAVQSLVGWLGDNKDILIVLGATIGGALAAYATYRGVVMGMAVAKRAWAVATLLANTNMKTLNATMRANPVGLIVTAIGLLVGGLVLAYQKSETFRNIVQSVWEWVKSAASAIGDAFVAALNWLTDAFGWVTDAISGAWDFIQRWWRALIMLAGPIGLAVNAIVWLAQNFDMVKDVATTAWQMIQEAVSFAWNNVIRPAWDAMKTGLEFLGAAFTWIWENIIQPTWTMVGNIISWLWDNVAKPAWENMQTGLDTLGGWFNSISSTIEAVWSWLGDRLKWVKENVVDKVFDGIKTGLELVRDTFDRIVKGIEKVWDGLKEGVAIPVRWVIDKVWNGGIVKAWNAVSVLIPGMEKIDEQVVNFATGGHVRGPGTATSDSIPAMLSNGEYVLSAKAVDTIGVDNLDRFHQQACWYETPSRRRNVRWGGRNHQARYRWFCRCST</sequence>
<dbReference type="Pfam" id="PF10145">
    <property type="entry name" value="PhageMin_Tail"/>
    <property type="match status" value="1"/>
</dbReference>
<feature type="compositionally biased region" description="Basic and acidic residues" evidence="1">
    <location>
        <begin position="56"/>
        <end position="69"/>
    </location>
</feature>
<dbReference type="NCBIfam" id="TIGR01760">
    <property type="entry name" value="tape_meas_TP901"/>
    <property type="match status" value="1"/>
</dbReference>
<dbReference type="RefSeq" id="WP_183377675.1">
    <property type="nucleotide sequence ID" value="NZ_JACHWS010000008.1"/>
</dbReference>
<evidence type="ECO:0000256" key="2">
    <source>
        <dbReference type="SAM" id="Phobius"/>
    </source>
</evidence>
<feature type="domain" description="Phage tail tape measure protein" evidence="3">
    <location>
        <begin position="220"/>
        <end position="424"/>
    </location>
</feature>